<accession>A0A410FV77</accession>
<dbReference type="KEGG" id="bih:BIP78_1116"/>
<dbReference type="Proteomes" id="UP000287233">
    <property type="component" value="Chromosome"/>
</dbReference>
<protein>
    <submittedName>
        <fullName evidence="1">Uncharacterized protein</fullName>
    </submittedName>
</protein>
<gene>
    <name evidence="1" type="ORF">BIP78_1116</name>
</gene>
<evidence type="ECO:0000313" key="2">
    <source>
        <dbReference type="Proteomes" id="UP000287233"/>
    </source>
</evidence>
<name>A0A410FV77_BIPS1</name>
<proteinExistence type="predicted"/>
<reference evidence="2" key="1">
    <citation type="submission" date="2018-12" db="EMBL/GenBank/DDBJ databases">
        <title>Complete genome sequence of an uncultured bacterium of the candidate phylum Bipolaricaulota.</title>
        <authorList>
            <person name="Kadnikov V.V."/>
            <person name="Mardanov A.V."/>
            <person name="Beletsky A.V."/>
            <person name="Frank Y.A."/>
            <person name="Karnachuk O.V."/>
            <person name="Ravin N.V."/>
        </authorList>
    </citation>
    <scope>NUCLEOTIDE SEQUENCE [LARGE SCALE GENOMIC DNA]</scope>
</reference>
<dbReference type="AlphaFoldDB" id="A0A410FV77"/>
<dbReference type="EMBL" id="CP034928">
    <property type="protein sequence ID" value="QAA76882.1"/>
    <property type="molecule type" value="Genomic_DNA"/>
</dbReference>
<evidence type="ECO:0000313" key="1">
    <source>
        <dbReference type="EMBL" id="QAA76882.1"/>
    </source>
</evidence>
<sequence>MRGVLPTLLAVALGGAVFGCPLTEDLAEGMYWTYRVEATDYLNPWTVSTHEFTLTIQTGQRVEGSPCPTCPEGLFQGWSLEAVLDTPWERRTEPLTFWQVAPSVSIARWPLPVLFVTNQVLPHLVLAAATVGIVRDPDGSAVQTRVLPGGEGALLRERVALAVDWGDGIPTPAGEFRETCRVDYEAEGWSGEHHGTAWWSSEVQGWVHAEGEVTHLHSVVLRYRIELTDWGKR</sequence>
<organism evidence="1 2">
    <name type="scientific">Bipolaricaulis sibiricus</name>
    <dbReference type="NCBI Taxonomy" id="2501609"/>
    <lineage>
        <taxon>Bacteria</taxon>
        <taxon>Candidatus Bipolaricaulota</taxon>
        <taxon>Candidatus Bipolaricaulia</taxon>
        <taxon>Candidatus Bipolaricaulales</taxon>
        <taxon>Candidatus Bipolaricaulaceae</taxon>
        <taxon>Candidatus Bipolaricaulis</taxon>
    </lineage>
</organism>
<dbReference type="PROSITE" id="PS51257">
    <property type="entry name" value="PROKAR_LIPOPROTEIN"/>
    <property type="match status" value="1"/>
</dbReference>